<feature type="region of interest" description="Disordered" evidence="1">
    <location>
        <begin position="1"/>
        <end position="32"/>
    </location>
</feature>
<organism evidence="3 4">
    <name type="scientific">Ramlibacter agri</name>
    <dbReference type="NCBI Taxonomy" id="2728837"/>
    <lineage>
        <taxon>Bacteria</taxon>
        <taxon>Pseudomonadati</taxon>
        <taxon>Pseudomonadota</taxon>
        <taxon>Betaproteobacteria</taxon>
        <taxon>Burkholderiales</taxon>
        <taxon>Comamonadaceae</taxon>
        <taxon>Ramlibacter</taxon>
    </lineage>
</organism>
<sequence length="103" mass="11260">MNTDTENTLATTRRLASEALDRASSTVKDLRSNMQDAANRGMDAMSSRASAAQRYMGEYARTSQRYVADNPMKAALIAAAVGAAVAGIVIAMRHRRDLQDKYF</sequence>
<feature type="compositionally biased region" description="Polar residues" evidence="1">
    <location>
        <begin position="23"/>
        <end position="32"/>
    </location>
</feature>
<dbReference type="RefSeq" id="WP_169417999.1">
    <property type="nucleotide sequence ID" value="NZ_JABBFX010000001.1"/>
</dbReference>
<reference evidence="3 4" key="1">
    <citation type="submission" date="2020-04" db="EMBL/GenBank/DDBJ databases">
        <title>Ramlibacter sp. G-1-2-2 isolated from soil.</title>
        <authorList>
            <person name="Dahal R.H."/>
        </authorList>
    </citation>
    <scope>NUCLEOTIDE SEQUENCE [LARGE SCALE GENOMIC DNA]</scope>
    <source>
        <strain evidence="3 4">G-1-2-2</strain>
    </source>
</reference>
<feature type="transmembrane region" description="Helical" evidence="2">
    <location>
        <begin position="74"/>
        <end position="92"/>
    </location>
</feature>
<dbReference type="EMBL" id="JABBFX010000001">
    <property type="protein sequence ID" value="NML43815.1"/>
    <property type="molecule type" value="Genomic_DNA"/>
</dbReference>
<feature type="compositionally biased region" description="Polar residues" evidence="1">
    <location>
        <begin position="1"/>
        <end position="11"/>
    </location>
</feature>
<dbReference type="AlphaFoldDB" id="A0A848GZ04"/>
<gene>
    <name evidence="3" type="ORF">HHL11_08650</name>
</gene>
<evidence type="ECO:0000313" key="3">
    <source>
        <dbReference type="EMBL" id="NML43815.1"/>
    </source>
</evidence>
<keyword evidence="2" id="KW-0472">Membrane</keyword>
<dbReference type="Proteomes" id="UP000541185">
    <property type="component" value="Unassembled WGS sequence"/>
</dbReference>
<evidence type="ECO:0000313" key="4">
    <source>
        <dbReference type="Proteomes" id="UP000541185"/>
    </source>
</evidence>
<proteinExistence type="predicted"/>
<evidence type="ECO:0000256" key="1">
    <source>
        <dbReference type="SAM" id="MobiDB-lite"/>
    </source>
</evidence>
<accession>A0A848GZ04</accession>
<evidence type="ECO:0000256" key="2">
    <source>
        <dbReference type="SAM" id="Phobius"/>
    </source>
</evidence>
<protein>
    <submittedName>
        <fullName evidence="3">DUF883 family protein</fullName>
    </submittedName>
</protein>
<name>A0A848GZ04_9BURK</name>
<comment type="caution">
    <text evidence="3">The sequence shown here is derived from an EMBL/GenBank/DDBJ whole genome shotgun (WGS) entry which is preliminary data.</text>
</comment>
<keyword evidence="4" id="KW-1185">Reference proteome</keyword>
<keyword evidence="2" id="KW-1133">Transmembrane helix</keyword>
<keyword evidence="2" id="KW-0812">Transmembrane</keyword>